<name>A0A3M7RB89_BRAPC</name>
<dbReference type="Proteomes" id="UP000276133">
    <property type="component" value="Unassembled WGS sequence"/>
</dbReference>
<protein>
    <submittedName>
        <fullName evidence="1">Uncharacterized protein</fullName>
    </submittedName>
</protein>
<evidence type="ECO:0000313" key="1">
    <source>
        <dbReference type="EMBL" id="RNA20711.1"/>
    </source>
</evidence>
<sequence>MRLYKRKFYFYTSSFKFTKKNLYSQFINKRSQESTINLGSSIQLVCKCFFKNDTFIKCCYKSQVKTHFMNITVIRLCVYNQVNLFDESVRKSVEAELINLFKCLEIPIINQIVLKKAEACRNASTDILFLLN</sequence>
<evidence type="ECO:0000313" key="2">
    <source>
        <dbReference type="Proteomes" id="UP000276133"/>
    </source>
</evidence>
<reference evidence="1 2" key="1">
    <citation type="journal article" date="2018" name="Sci. Rep.">
        <title>Genomic signatures of local adaptation to the degree of environmental predictability in rotifers.</title>
        <authorList>
            <person name="Franch-Gras L."/>
            <person name="Hahn C."/>
            <person name="Garcia-Roger E.M."/>
            <person name="Carmona M.J."/>
            <person name="Serra M."/>
            <person name="Gomez A."/>
        </authorList>
    </citation>
    <scope>NUCLEOTIDE SEQUENCE [LARGE SCALE GENOMIC DNA]</scope>
    <source>
        <strain evidence="1">HYR1</strain>
    </source>
</reference>
<comment type="caution">
    <text evidence="1">The sequence shown here is derived from an EMBL/GenBank/DDBJ whole genome shotgun (WGS) entry which is preliminary data.</text>
</comment>
<organism evidence="1 2">
    <name type="scientific">Brachionus plicatilis</name>
    <name type="common">Marine rotifer</name>
    <name type="synonym">Brachionus muelleri</name>
    <dbReference type="NCBI Taxonomy" id="10195"/>
    <lineage>
        <taxon>Eukaryota</taxon>
        <taxon>Metazoa</taxon>
        <taxon>Spiralia</taxon>
        <taxon>Gnathifera</taxon>
        <taxon>Rotifera</taxon>
        <taxon>Eurotatoria</taxon>
        <taxon>Monogononta</taxon>
        <taxon>Pseudotrocha</taxon>
        <taxon>Ploima</taxon>
        <taxon>Brachionidae</taxon>
        <taxon>Brachionus</taxon>
    </lineage>
</organism>
<keyword evidence="2" id="KW-1185">Reference proteome</keyword>
<dbReference type="AlphaFoldDB" id="A0A3M7RB89"/>
<gene>
    <name evidence="1" type="ORF">BpHYR1_030826</name>
</gene>
<dbReference type="EMBL" id="REGN01003800">
    <property type="protein sequence ID" value="RNA20711.1"/>
    <property type="molecule type" value="Genomic_DNA"/>
</dbReference>
<proteinExistence type="predicted"/>
<accession>A0A3M7RB89</accession>